<sequence length="38" mass="4731">IKNWHDEWISTKEEHFFYRGTHLLPEKWQNVIANDGKY</sequence>
<feature type="non-terminal residue" evidence="1">
    <location>
        <position position="1"/>
    </location>
</feature>
<dbReference type="EMBL" id="GL447354">
    <property type="protein sequence ID" value="EFN86517.1"/>
    <property type="molecule type" value="Genomic_DNA"/>
</dbReference>
<reference evidence="1 2" key="1">
    <citation type="journal article" date="2010" name="Science">
        <title>Genomic comparison of the ants Camponotus floridanus and Harpegnathos saltator.</title>
        <authorList>
            <person name="Bonasio R."/>
            <person name="Zhang G."/>
            <person name="Ye C."/>
            <person name="Mutti N.S."/>
            <person name="Fang X."/>
            <person name="Qin N."/>
            <person name="Donahue G."/>
            <person name="Yang P."/>
            <person name="Li Q."/>
            <person name="Li C."/>
            <person name="Zhang P."/>
            <person name="Huang Z."/>
            <person name="Berger S.L."/>
            <person name="Reinberg D."/>
            <person name="Wang J."/>
            <person name="Liebig J."/>
        </authorList>
    </citation>
    <scope>NUCLEOTIDE SEQUENCE [LARGE SCALE GENOMIC DNA]</scope>
    <source>
        <strain evidence="1 2">R22 G/1</strain>
    </source>
</reference>
<dbReference type="AlphaFoldDB" id="E2BCR6"/>
<feature type="non-terminal residue" evidence="1">
    <location>
        <position position="38"/>
    </location>
</feature>
<evidence type="ECO:0000313" key="2">
    <source>
        <dbReference type="Proteomes" id="UP000008237"/>
    </source>
</evidence>
<organism evidence="2">
    <name type="scientific">Harpegnathos saltator</name>
    <name type="common">Jerdon's jumping ant</name>
    <dbReference type="NCBI Taxonomy" id="610380"/>
    <lineage>
        <taxon>Eukaryota</taxon>
        <taxon>Metazoa</taxon>
        <taxon>Ecdysozoa</taxon>
        <taxon>Arthropoda</taxon>
        <taxon>Hexapoda</taxon>
        <taxon>Insecta</taxon>
        <taxon>Pterygota</taxon>
        <taxon>Neoptera</taxon>
        <taxon>Endopterygota</taxon>
        <taxon>Hymenoptera</taxon>
        <taxon>Apocrita</taxon>
        <taxon>Aculeata</taxon>
        <taxon>Formicoidea</taxon>
        <taxon>Formicidae</taxon>
        <taxon>Ponerinae</taxon>
        <taxon>Ponerini</taxon>
        <taxon>Harpegnathos</taxon>
    </lineage>
</organism>
<proteinExistence type="predicted"/>
<protein>
    <recommendedName>
        <fullName evidence="3">Histone-lysine N-methyltransferase SETMAR</fullName>
    </recommendedName>
</protein>
<gene>
    <name evidence="1" type="ORF">EAI_02081</name>
</gene>
<evidence type="ECO:0008006" key="3">
    <source>
        <dbReference type="Google" id="ProtNLM"/>
    </source>
</evidence>
<evidence type="ECO:0000313" key="1">
    <source>
        <dbReference type="EMBL" id="EFN86517.1"/>
    </source>
</evidence>
<name>E2BCR6_HARSA</name>
<keyword evidence="2" id="KW-1185">Reference proteome</keyword>
<dbReference type="InParanoid" id="E2BCR6"/>
<dbReference type="Proteomes" id="UP000008237">
    <property type="component" value="Unassembled WGS sequence"/>
</dbReference>
<accession>E2BCR6</accession>